<feature type="region of interest" description="Disordered" evidence="1">
    <location>
        <begin position="726"/>
        <end position="756"/>
    </location>
</feature>
<name>A0AAV9NTF9_9EURO</name>
<organism evidence="4 5">
    <name type="scientific">Exophiala bonariae</name>
    <dbReference type="NCBI Taxonomy" id="1690606"/>
    <lineage>
        <taxon>Eukaryota</taxon>
        <taxon>Fungi</taxon>
        <taxon>Dikarya</taxon>
        <taxon>Ascomycota</taxon>
        <taxon>Pezizomycotina</taxon>
        <taxon>Eurotiomycetes</taxon>
        <taxon>Chaetothyriomycetidae</taxon>
        <taxon>Chaetothyriales</taxon>
        <taxon>Herpotrichiellaceae</taxon>
        <taxon>Exophiala</taxon>
    </lineage>
</organism>
<dbReference type="Proteomes" id="UP001358417">
    <property type="component" value="Unassembled WGS sequence"/>
</dbReference>
<evidence type="ECO:0000259" key="3">
    <source>
        <dbReference type="Pfam" id="PF23658"/>
    </source>
</evidence>
<reference evidence="4 5" key="1">
    <citation type="submission" date="2023-08" db="EMBL/GenBank/DDBJ databases">
        <title>Black Yeasts Isolated from many extreme environments.</title>
        <authorList>
            <person name="Coleine C."/>
            <person name="Stajich J.E."/>
            <person name="Selbmann L."/>
        </authorList>
    </citation>
    <scope>NUCLEOTIDE SEQUENCE [LARGE SCALE GENOMIC DNA]</scope>
    <source>
        <strain evidence="4 5">CCFEE 5792</strain>
    </source>
</reference>
<feature type="compositionally biased region" description="Low complexity" evidence="1">
    <location>
        <begin position="726"/>
        <end position="744"/>
    </location>
</feature>
<evidence type="ECO:0000256" key="2">
    <source>
        <dbReference type="SAM" id="SignalP"/>
    </source>
</evidence>
<feature type="chain" id="PRO_5043496987" description="CPAF-like PDZ domain-containing protein" evidence="2">
    <location>
        <begin position="24"/>
        <end position="784"/>
    </location>
</feature>
<proteinExistence type="predicted"/>
<keyword evidence="5" id="KW-1185">Reference proteome</keyword>
<comment type="caution">
    <text evidence="4">The sequence shown here is derived from an EMBL/GenBank/DDBJ whole genome shotgun (WGS) entry which is preliminary data.</text>
</comment>
<accession>A0AAV9NTF9</accession>
<protein>
    <recommendedName>
        <fullName evidence="3">CPAF-like PDZ domain-containing protein</fullName>
    </recommendedName>
</protein>
<dbReference type="InterPro" id="IPR029045">
    <property type="entry name" value="ClpP/crotonase-like_dom_sf"/>
</dbReference>
<dbReference type="EMBL" id="JAVRRD010000001">
    <property type="protein sequence ID" value="KAK5064298.1"/>
    <property type="molecule type" value="Genomic_DNA"/>
</dbReference>
<dbReference type="InterPro" id="IPR052766">
    <property type="entry name" value="S41A_metabolite_peptidase"/>
</dbReference>
<sequence>MLSNLCWLNRLSFFFVASTSVLGMTLNSAGQLNSRQAQNNLEPCAVLQEFLSTGVPNGDLSPSNVNAPIPAELAYSCATSAPLVKADALRVLDVVLALLEWQSSLAYLKKPPPGYPFSATDIIGDTQALRLAVQNDIFGFEYAFQQNLTKILASAHDGHLYIDLEVTSVFGFVRSFGDIVSVSLDGKTAPEIYAFKDLCKQRRNKNFVPYPIITINGQDVQSWITYQALNKSSHQHDPDAMYNTFTKSPATGGGFSFSGDYQGERTTIGFKNGTVVGYQNKAILLKNFTDVVDGDTFYHHFVTGSVPEQRESRRNTIAKLNLGQGAGEIGAFHSAQASYPTPSFYTDDLAISGYFMTDPGFENVAVLTLRSFGPRDIKDFHSNLTGFLQACIANGKQYLILEMQANPGGNIGLGYDVFKQLFPDISPFAAGNQRSHDQGNVLGEFFTELAHDVLKSTGNISDYTAVGGFSIFDARASINATGSNFESWNDFGGPVVVHGDNFSSIARQDIENTGLQTYLSDITFGDPPIQPFASENVIVLADGDCASTCDTFMHLLKWQAKVRTIVGGGRPSPGPMQVVGGVKARHKLSIGYLMYLIGIFRNKAPETVQAKANATKLKTIFESGEYLSRRTDGTFSVNLGNAILKGDKTMTPLQFVYEAADCRVWWRPEHFFDVRTLWTLVAGTAFGLNHTKMWSACVEGSTNHPSSVTGGGHLVFDANSGITVDNATQTGSSNGNSTSDGNATAFGKAEPAGGNAKSRADHPVVCSMGFLLTCLLIGPLFTAF</sequence>
<feature type="domain" description="CPAF-like PDZ" evidence="3">
    <location>
        <begin position="172"/>
        <end position="289"/>
    </location>
</feature>
<dbReference type="Pfam" id="PF23658">
    <property type="entry name" value="PDZ_CPAF_rel"/>
    <property type="match status" value="1"/>
</dbReference>
<dbReference type="PANTHER" id="PTHR37049">
    <property type="entry name" value="PEPTIDASE S41 FAMILY PROTEIN"/>
    <property type="match status" value="1"/>
</dbReference>
<evidence type="ECO:0000313" key="4">
    <source>
        <dbReference type="EMBL" id="KAK5064298.1"/>
    </source>
</evidence>
<dbReference type="InterPro" id="IPR056186">
    <property type="entry name" value="PDZ_CPAF-rel"/>
</dbReference>
<dbReference type="RefSeq" id="XP_064711622.1">
    <property type="nucleotide sequence ID" value="XM_064843762.1"/>
</dbReference>
<dbReference type="GeneID" id="89968353"/>
<dbReference type="Gene3D" id="3.90.226.10">
    <property type="entry name" value="2-enoyl-CoA Hydratase, Chain A, domain 1"/>
    <property type="match status" value="1"/>
</dbReference>
<dbReference type="SUPFAM" id="SSF52096">
    <property type="entry name" value="ClpP/crotonase"/>
    <property type="match status" value="1"/>
</dbReference>
<evidence type="ECO:0000256" key="1">
    <source>
        <dbReference type="SAM" id="MobiDB-lite"/>
    </source>
</evidence>
<gene>
    <name evidence="4" type="ORF">LTR84_000131</name>
</gene>
<dbReference type="AlphaFoldDB" id="A0AAV9NTF9"/>
<keyword evidence="2" id="KW-0732">Signal</keyword>
<feature type="signal peptide" evidence="2">
    <location>
        <begin position="1"/>
        <end position="23"/>
    </location>
</feature>
<evidence type="ECO:0000313" key="5">
    <source>
        <dbReference type="Proteomes" id="UP001358417"/>
    </source>
</evidence>
<dbReference type="PANTHER" id="PTHR37049:SF4">
    <property type="entry name" value="RHODANESE DOMAIN-CONTAINING PROTEIN"/>
    <property type="match status" value="1"/>
</dbReference>